<reference evidence="2 3" key="1">
    <citation type="submission" date="2016-10" db="EMBL/GenBank/DDBJ databases">
        <title>Comparative genome analysis of multiple Pseudomonas spp. focuses on biocontrol and plant growth promoting traits.</title>
        <authorList>
            <person name="Tao X.-Y."/>
            <person name="Taylor C.G."/>
        </authorList>
    </citation>
    <scope>NUCLEOTIDE SEQUENCE [LARGE SCALE GENOMIC DNA]</scope>
    <source>
        <strain evidence="2 3">37A10</strain>
    </source>
</reference>
<sequence length="119" mass="13025">MLVESVSKITKAVPTCQRGADQNLPFSQLTTTFADDSALTMALLERLLHYADVIPVSGKGYRLKDKLKSGPVAPGETASPRKRTDLKYRQCGQFDLGGVGQFSTGVDIYYLEHSFLAEP</sequence>
<dbReference type="EMBL" id="MOBQ01000034">
    <property type="protein sequence ID" value="RON41210.1"/>
    <property type="molecule type" value="Genomic_DNA"/>
</dbReference>
<organism evidence="2 3">
    <name type="scientific">Pseudomonas frederiksbergensis</name>
    <dbReference type="NCBI Taxonomy" id="104087"/>
    <lineage>
        <taxon>Bacteria</taxon>
        <taxon>Pseudomonadati</taxon>
        <taxon>Pseudomonadota</taxon>
        <taxon>Gammaproteobacteria</taxon>
        <taxon>Pseudomonadales</taxon>
        <taxon>Pseudomonadaceae</taxon>
        <taxon>Pseudomonas</taxon>
    </lineage>
</organism>
<dbReference type="GO" id="GO:0005524">
    <property type="term" value="F:ATP binding"/>
    <property type="evidence" value="ECO:0007669"/>
    <property type="project" value="InterPro"/>
</dbReference>
<dbReference type="Proteomes" id="UP000285349">
    <property type="component" value="Unassembled WGS sequence"/>
</dbReference>
<gene>
    <name evidence="2" type="ORF">BK666_25120</name>
</gene>
<dbReference type="AlphaFoldDB" id="A0A423JU35"/>
<evidence type="ECO:0000313" key="3">
    <source>
        <dbReference type="Proteomes" id="UP000285349"/>
    </source>
</evidence>
<evidence type="ECO:0000259" key="1">
    <source>
        <dbReference type="Pfam" id="PF01695"/>
    </source>
</evidence>
<proteinExistence type="predicted"/>
<name>A0A423JU35_9PSED</name>
<comment type="caution">
    <text evidence="2">The sequence shown here is derived from an EMBL/GenBank/DDBJ whole genome shotgun (WGS) entry which is preliminary data.</text>
</comment>
<dbReference type="InterPro" id="IPR002611">
    <property type="entry name" value="IstB_ATP-bd"/>
</dbReference>
<protein>
    <recommendedName>
        <fullName evidence="1">IstB-like ATP-binding domain-containing protein</fullName>
    </recommendedName>
</protein>
<feature type="domain" description="IstB-like ATP-binding" evidence="1">
    <location>
        <begin position="22"/>
        <end position="69"/>
    </location>
</feature>
<dbReference type="Pfam" id="PF01695">
    <property type="entry name" value="IstB_IS21"/>
    <property type="match status" value="1"/>
</dbReference>
<evidence type="ECO:0000313" key="2">
    <source>
        <dbReference type="EMBL" id="RON41210.1"/>
    </source>
</evidence>
<accession>A0A423JU35</accession>